<dbReference type="PROSITE" id="PS00165">
    <property type="entry name" value="DEHYDRATASE_SER_THR"/>
    <property type="match status" value="1"/>
</dbReference>
<dbReference type="EMBL" id="CAJPEV010001436">
    <property type="protein sequence ID" value="CAG0892638.1"/>
    <property type="molecule type" value="Genomic_DNA"/>
</dbReference>
<gene>
    <name evidence="10" type="ORF">DSTB1V02_LOCUS7208</name>
</gene>
<evidence type="ECO:0000256" key="1">
    <source>
        <dbReference type="ARBA" id="ARBA00001933"/>
    </source>
</evidence>
<comment type="catalytic activity">
    <reaction evidence="8">
        <text>L-serine = pyruvate + NH4(+)</text>
        <dbReference type="Rhea" id="RHEA:19169"/>
        <dbReference type="ChEBI" id="CHEBI:15361"/>
        <dbReference type="ChEBI" id="CHEBI:28938"/>
        <dbReference type="ChEBI" id="CHEBI:33384"/>
        <dbReference type="EC" id="4.3.1.17"/>
    </reaction>
</comment>
<dbReference type="GO" id="GO:0009097">
    <property type="term" value="P:isoleucine biosynthetic process"/>
    <property type="evidence" value="ECO:0007669"/>
    <property type="project" value="TreeGrafter"/>
</dbReference>
<dbReference type="EMBL" id="LR900953">
    <property type="protein sequence ID" value="CAD7247377.1"/>
    <property type="molecule type" value="Genomic_DNA"/>
</dbReference>
<dbReference type="InterPro" id="IPR050147">
    <property type="entry name" value="Ser/Thr_Dehydratase"/>
</dbReference>
<evidence type="ECO:0000256" key="8">
    <source>
        <dbReference type="ARBA" id="ARBA00049406"/>
    </source>
</evidence>
<sequence>MRGQTWTTPMEARPASFDLVPLPQMHIVTPCVLSRSLSDHVGRPVYLKLENLQPSGSFKIRGIGHAMRKAAKAGVKSFVVSSGGNAGLAAAHAARELGLPITVFLPTSTHGLVAKKLEAEGAHVQIHGRIWNEAAEKAQSTAEETGAFLVHPFDHPDVWKGHSSVIDELKDQLGEEPGLIVTCVGGGGLLLGIIEGLERVGWSRVPILCMETEGADCFNASVKAGHLVSIPDITSIAKCLGARKPAGALEKHLGKKEIISRVVSDKQALTAILRFADEHRMLVEPACGAALAGLYEEASKVALSDGKPIVVVLCGGSAVSLQLLQEWRSIVSQ</sequence>
<dbReference type="OrthoDB" id="4418812at2759"/>
<dbReference type="GO" id="GO:0030170">
    <property type="term" value="F:pyridoxal phosphate binding"/>
    <property type="evidence" value="ECO:0007669"/>
    <property type="project" value="InterPro"/>
</dbReference>
<keyword evidence="5" id="KW-0456">Lyase</keyword>
<dbReference type="Proteomes" id="UP000677054">
    <property type="component" value="Unassembled WGS sequence"/>
</dbReference>
<evidence type="ECO:0000256" key="5">
    <source>
        <dbReference type="ARBA" id="ARBA00023239"/>
    </source>
</evidence>
<dbReference type="InterPro" id="IPR000634">
    <property type="entry name" value="Ser/Thr_deHydtase_PyrdxlP-BS"/>
</dbReference>
<comment type="cofactor">
    <cofactor evidence="1">
        <name>pyridoxal 5'-phosphate</name>
        <dbReference type="ChEBI" id="CHEBI:597326"/>
    </cofactor>
</comment>
<feature type="domain" description="Tryptophan synthase beta chain-like PALP" evidence="9">
    <location>
        <begin position="27"/>
        <end position="315"/>
    </location>
</feature>
<dbReference type="GO" id="GO:0004794">
    <property type="term" value="F:threonine deaminase activity"/>
    <property type="evidence" value="ECO:0007669"/>
    <property type="project" value="TreeGrafter"/>
</dbReference>
<reference evidence="10" key="1">
    <citation type="submission" date="2020-11" db="EMBL/GenBank/DDBJ databases">
        <authorList>
            <person name="Tran Van P."/>
        </authorList>
    </citation>
    <scope>NUCLEOTIDE SEQUENCE</scope>
</reference>
<accession>A0A7R8XBR0</accession>
<dbReference type="SUPFAM" id="SSF53686">
    <property type="entry name" value="Tryptophan synthase beta subunit-like PLP-dependent enzymes"/>
    <property type="match status" value="1"/>
</dbReference>
<name>A0A7R8XBR0_9CRUS</name>
<keyword evidence="4" id="KW-0663">Pyridoxal phosphate</keyword>
<organism evidence="10">
    <name type="scientific">Darwinula stevensoni</name>
    <dbReference type="NCBI Taxonomy" id="69355"/>
    <lineage>
        <taxon>Eukaryota</taxon>
        <taxon>Metazoa</taxon>
        <taxon>Ecdysozoa</taxon>
        <taxon>Arthropoda</taxon>
        <taxon>Crustacea</taxon>
        <taxon>Oligostraca</taxon>
        <taxon>Ostracoda</taxon>
        <taxon>Podocopa</taxon>
        <taxon>Podocopida</taxon>
        <taxon>Darwinulocopina</taxon>
        <taxon>Darwinuloidea</taxon>
        <taxon>Darwinulidae</taxon>
        <taxon>Darwinula</taxon>
    </lineage>
</organism>
<dbReference type="InterPro" id="IPR036052">
    <property type="entry name" value="TrpB-like_PALP_sf"/>
</dbReference>
<dbReference type="GO" id="GO:0006567">
    <property type="term" value="P:L-threonine catabolic process"/>
    <property type="evidence" value="ECO:0007669"/>
    <property type="project" value="TreeGrafter"/>
</dbReference>
<evidence type="ECO:0000259" key="9">
    <source>
        <dbReference type="Pfam" id="PF00291"/>
    </source>
</evidence>
<evidence type="ECO:0000313" key="11">
    <source>
        <dbReference type="Proteomes" id="UP000677054"/>
    </source>
</evidence>
<protein>
    <recommendedName>
        <fullName evidence="3">L-serine ammonia-lyase</fullName>
        <ecNumber evidence="3">4.3.1.17</ecNumber>
    </recommendedName>
    <alternativeName>
        <fullName evidence="6">L-serine deaminase</fullName>
    </alternativeName>
    <alternativeName>
        <fullName evidence="7">L-threonine dehydratase</fullName>
    </alternativeName>
</protein>
<dbReference type="PANTHER" id="PTHR48078:SF2">
    <property type="entry name" value="CATABOLIC L-SERINE_THREONINE DEHYDRATASE"/>
    <property type="match status" value="1"/>
</dbReference>
<evidence type="ECO:0000256" key="6">
    <source>
        <dbReference type="ARBA" id="ARBA00041766"/>
    </source>
</evidence>
<dbReference type="InterPro" id="IPR001926">
    <property type="entry name" value="TrpB-like_PALP"/>
</dbReference>
<dbReference type="Pfam" id="PF00291">
    <property type="entry name" value="PALP"/>
    <property type="match status" value="1"/>
</dbReference>
<dbReference type="EC" id="4.3.1.17" evidence="3"/>
<dbReference type="GO" id="GO:0006565">
    <property type="term" value="P:L-serine catabolic process"/>
    <property type="evidence" value="ECO:0007669"/>
    <property type="project" value="TreeGrafter"/>
</dbReference>
<dbReference type="Gene3D" id="3.40.50.1100">
    <property type="match status" value="2"/>
</dbReference>
<evidence type="ECO:0000256" key="4">
    <source>
        <dbReference type="ARBA" id="ARBA00022898"/>
    </source>
</evidence>
<dbReference type="GO" id="GO:0003941">
    <property type="term" value="F:L-serine ammonia-lyase activity"/>
    <property type="evidence" value="ECO:0007669"/>
    <property type="project" value="UniProtKB-EC"/>
</dbReference>
<dbReference type="AlphaFoldDB" id="A0A7R8XBR0"/>
<evidence type="ECO:0000256" key="2">
    <source>
        <dbReference type="ARBA" id="ARBA00010869"/>
    </source>
</evidence>
<evidence type="ECO:0000256" key="3">
    <source>
        <dbReference type="ARBA" id="ARBA00012093"/>
    </source>
</evidence>
<proteinExistence type="inferred from homology"/>
<keyword evidence="11" id="KW-1185">Reference proteome</keyword>
<comment type="similarity">
    <text evidence="2">Belongs to the serine/threonine dehydratase family.</text>
</comment>
<dbReference type="PANTHER" id="PTHR48078">
    <property type="entry name" value="THREONINE DEHYDRATASE, MITOCHONDRIAL-RELATED"/>
    <property type="match status" value="1"/>
</dbReference>
<evidence type="ECO:0000256" key="7">
    <source>
        <dbReference type="ARBA" id="ARBA00042605"/>
    </source>
</evidence>
<evidence type="ECO:0000313" key="10">
    <source>
        <dbReference type="EMBL" id="CAD7247377.1"/>
    </source>
</evidence>